<dbReference type="Proteomes" id="UP000516057">
    <property type="component" value="Chromosome"/>
</dbReference>
<dbReference type="AlphaFoldDB" id="A0A7H0HCD4"/>
<reference evidence="2 3" key="1">
    <citation type="submission" date="2020-08" db="EMBL/GenBank/DDBJ databases">
        <title>Genome sequence of Acidovorax monticola KACC 19171T.</title>
        <authorList>
            <person name="Hyun D.-W."/>
            <person name="Bae J.-W."/>
        </authorList>
    </citation>
    <scope>NUCLEOTIDE SEQUENCE [LARGE SCALE GENOMIC DNA]</scope>
    <source>
        <strain evidence="2 3">KACC 19171</strain>
    </source>
</reference>
<evidence type="ECO:0000313" key="3">
    <source>
        <dbReference type="Proteomes" id="UP000516057"/>
    </source>
</evidence>
<feature type="region of interest" description="Disordered" evidence="1">
    <location>
        <begin position="68"/>
        <end position="107"/>
    </location>
</feature>
<accession>A0A7H0HCD4</accession>
<gene>
    <name evidence="2" type="ORF">H9L24_14075</name>
</gene>
<evidence type="ECO:0000313" key="2">
    <source>
        <dbReference type="EMBL" id="QNP58200.1"/>
    </source>
</evidence>
<dbReference type="KEGG" id="amon:H9L24_14075"/>
<dbReference type="EMBL" id="CP060790">
    <property type="protein sequence ID" value="QNP58200.1"/>
    <property type="molecule type" value="Genomic_DNA"/>
</dbReference>
<dbReference type="RefSeq" id="WP_187735193.1">
    <property type="nucleotide sequence ID" value="NZ_CP060790.1"/>
</dbReference>
<protein>
    <submittedName>
        <fullName evidence="2">Uncharacterized protein</fullName>
    </submittedName>
</protein>
<keyword evidence="3" id="KW-1185">Reference proteome</keyword>
<organism evidence="2 3">
    <name type="scientific">Paenacidovorax monticola</name>
    <dbReference type="NCBI Taxonomy" id="1926868"/>
    <lineage>
        <taxon>Bacteria</taxon>
        <taxon>Pseudomonadati</taxon>
        <taxon>Pseudomonadota</taxon>
        <taxon>Betaproteobacteria</taxon>
        <taxon>Burkholderiales</taxon>
        <taxon>Comamonadaceae</taxon>
        <taxon>Paenacidovorax</taxon>
    </lineage>
</organism>
<evidence type="ECO:0000256" key="1">
    <source>
        <dbReference type="SAM" id="MobiDB-lite"/>
    </source>
</evidence>
<proteinExistence type="predicted"/>
<sequence>MPDSDRLAIAAHLHVLLRRKTGRVTDTEWMAANADYALEIARFARERAREDGGAELLEWAERLERATREAMAQPPAPRPLAESAAQMLRARPEPPAPDAPRYVGGIR</sequence>
<name>A0A7H0HCD4_9BURK</name>